<evidence type="ECO:0000256" key="5">
    <source>
        <dbReference type="ARBA" id="ARBA00022592"/>
    </source>
</evidence>
<proteinExistence type="inferred from homology"/>
<evidence type="ECO:0000256" key="1">
    <source>
        <dbReference type="ARBA" id="ARBA00002841"/>
    </source>
</evidence>
<keyword evidence="5 6" id="KW-0592">Phosphate transport</keyword>
<dbReference type="CDD" id="cd13565">
    <property type="entry name" value="PBP2_PstS"/>
    <property type="match status" value="1"/>
</dbReference>
<evidence type="ECO:0000256" key="2">
    <source>
        <dbReference type="ARBA" id="ARBA00008725"/>
    </source>
</evidence>
<keyword evidence="4 6" id="KW-0813">Transport</keyword>
<sequence>MTRTLRALIATTCSLVPALLAVGCSGKTPPTAATTPGGPATTIQTDSAELSGRGSTFIQPIMKFWTEEFHLRTDNKVKIDYQGTGSGDGVKGVTDKLCDFGCSDFPLNEEQIKQADAKGGPTVHIPLVIGAVVPMYRLDGVDKTLVFSGPVLADIFSGKITKWNDAKLKDLNPGANLPDVSISPVCRADKSGTSFIFTDYLSKVSPEFKKTVGVSSEPKWPENVGTKQQKTDGVAGHITKNNGAIGYVELTYALDTKAGYGAVVNKAGKTVRADLDSITAAAAATLGHTQTEKPYSLHDLTYNLTDAAGDASYPIAALSFAIIYQKQSGPKGKAVVEFLKWASSPAAQELAKKRNFAPLPVKLQKQIHEKLGKVDLVP</sequence>
<evidence type="ECO:0000256" key="7">
    <source>
        <dbReference type="SAM" id="SignalP"/>
    </source>
</evidence>
<organism evidence="9 10">
    <name type="scientific">Fimbriiglobus ruber</name>
    <dbReference type="NCBI Taxonomy" id="1908690"/>
    <lineage>
        <taxon>Bacteria</taxon>
        <taxon>Pseudomonadati</taxon>
        <taxon>Planctomycetota</taxon>
        <taxon>Planctomycetia</taxon>
        <taxon>Gemmatales</taxon>
        <taxon>Gemmataceae</taxon>
        <taxon>Fimbriiglobus</taxon>
    </lineage>
</organism>
<evidence type="ECO:0000256" key="4">
    <source>
        <dbReference type="ARBA" id="ARBA00022448"/>
    </source>
</evidence>
<dbReference type="RefSeq" id="WP_161968145.1">
    <property type="nucleotide sequence ID" value="NZ_NIDE01000020.1"/>
</dbReference>
<comment type="caution">
    <text evidence="9">The sequence shown here is derived from an EMBL/GenBank/DDBJ whole genome shotgun (WGS) entry which is preliminary data.</text>
</comment>
<dbReference type="InterPro" id="IPR050962">
    <property type="entry name" value="Phosphate-bind_PstS"/>
</dbReference>
<dbReference type="Pfam" id="PF12849">
    <property type="entry name" value="PBP_like_2"/>
    <property type="match status" value="1"/>
</dbReference>
<evidence type="ECO:0000313" key="10">
    <source>
        <dbReference type="Proteomes" id="UP000214646"/>
    </source>
</evidence>
<evidence type="ECO:0000259" key="8">
    <source>
        <dbReference type="Pfam" id="PF12849"/>
    </source>
</evidence>
<dbReference type="SUPFAM" id="SSF53850">
    <property type="entry name" value="Periplasmic binding protein-like II"/>
    <property type="match status" value="1"/>
</dbReference>
<evidence type="ECO:0000256" key="6">
    <source>
        <dbReference type="PIRNR" id="PIRNR002756"/>
    </source>
</evidence>
<reference evidence="10" key="1">
    <citation type="submission" date="2017-06" db="EMBL/GenBank/DDBJ databases">
        <title>Genome analysis of Fimbriiglobus ruber SP5, the first member of the order Planctomycetales with confirmed chitinolytic capability.</title>
        <authorList>
            <person name="Ravin N.V."/>
            <person name="Rakitin A.L."/>
            <person name="Ivanova A.A."/>
            <person name="Beletsky A.V."/>
            <person name="Kulichevskaya I.S."/>
            <person name="Mardanov A.V."/>
            <person name="Dedysh S.N."/>
        </authorList>
    </citation>
    <scope>NUCLEOTIDE SEQUENCE [LARGE SCALE GENOMIC DNA]</scope>
    <source>
        <strain evidence="10">SP5</strain>
    </source>
</reference>
<dbReference type="PIRSF" id="PIRSF002756">
    <property type="entry name" value="PstS"/>
    <property type="match status" value="1"/>
</dbReference>
<feature type="domain" description="PBP" evidence="8">
    <location>
        <begin position="41"/>
        <end position="344"/>
    </location>
</feature>
<comment type="similarity">
    <text evidence="2 6">Belongs to the PstS family.</text>
</comment>
<dbReference type="Proteomes" id="UP000214646">
    <property type="component" value="Unassembled WGS sequence"/>
</dbReference>
<keyword evidence="10" id="KW-1185">Reference proteome</keyword>
<dbReference type="EMBL" id="NIDE01000020">
    <property type="protein sequence ID" value="OWK34591.1"/>
    <property type="molecule type" value="Genomic_DNA"/>
</dbReference>
<evidence type="ECO:0000313" key="9">
    <source>
        <dbReference type="EMBL" id="OWK34591.1"/>
    </source>
</evidence>
<dbReference type="OrthoDB" id="9790048at2"/>
<accession>A0A225CZ22</accession>
<dbReference type="GO" id="GO:0043190">
    <property type="term" value="C:ATP-binding cassette (ABC) transporter complex"/>
    <property type="evidence" value="ECO:0007669"/>
    <property type="project" value="InterPro"/>
</dbReference>
<dbReference type="InterPro" id="IPR024370">
    <property type="entry name" value="PBP_domain"/>
</dbReference>
<dbReference type="NCBIfam" id="TIGR00975">
    <property type="entry name" value="3a0107s03"/>
    <property type="match status" value="1"/>
</dbReference>
<dbReference type="Gene3D" id="3.40.190.10">
    <property type="entry name" value="Periplasmic binding protein-like II"/>
    <property type="match status" value="2"/>
</dbReference>
<dbReference type="GO" id="GO:0035435">
    <property type="term" value="P:phosphate ion transmembrane transport"/>
    <property type="evidence" value="ECO:0007669"/>
    <property type="project" value="InterPro"/>
</dbReference>
<dbReference type="PANTHER" id="PTHR42996">
    <property type="entry name" value="PHOSPHATE-BINDING PROTEIN PSTS"/>
    <property type="match status" value="1"/>
</dbReference>
<dbReference type="InterPro" id="IPR005673">
    <property type="entry name" value="ABC_phos-bd_PstS"/>
</dbReference>
<feature type="signal peptide" evidence="7">
    <location>
        <begin position="1"/>
        <end position="23"/>
    </location>
</feature>
<name>A0A225CZ22_9BACT</name>
<dbReference type="PANTHER" id="PTHR42996:SF1">
    <property type="entry name" value="PHOSPHATE-BINDING PROTEIN PSTS"/>
    <property type="match status" value="1"/>
</dbReference>
<comment type="function">
    <text evidence="1">Part of the ABC transporter complex PstSACB involved in phosphate import.</text>
</comment>
<gene>
    <name evidence="9" type="ORF">FRUB_10562</name>
</gene>
<comment type="subunit">
    <text evidence="3">The complex is composed of two ATP-binding proteins (PstB), two transmembrane proteins (PstC and PstA) and a solute-binding protein (PstS).</text>
</comment>
<keyword evidence="7" id="KW-0732">Signal</keyword>
<dbReference type="PROSITE" id="PS51257">
    <property type="entry name" value="PROKAR_LIPOPROTEIN"/>
    <property type="match status" value="1"/>
</dbReference>
<protein>
    <recommendedName>
        <fullName evidence="6">Phosphate-binding protein</fullName>
    </recommendedName>
</protein>
<dbReference type="AlphaFoldDB" id="A0A225CZ22"/>
<feature type="chain" id="PRO_5013325011" description="Phosphate-binding protein" evidence="7">
    <location>
        <begin position="24"/>
        <end position="378"/>
    </location>
</feature>
<evidence type="ECO:0000256" key="3">
    <source>
        <dbReference type="ARBA" id="ARBA00011529"/>
    </source>
</evidence>
<dbReference type="GO" id="GO:0042301">
    <property type="term" value="F:phosphate ion binding"/>
    <property type="evidence" value="ECO:0007669"/>
    <property type="project" value="InterPro"/>
</dbReference>